<evidence type="ECO:0000313" key="2">
    <source>
        <dbReference type="Proteomes" id="UP001601521"/>
    </source>
</evidence>
<organism evidence="1 2">
    <name type="scientific">Nocardia africana</name>
    <dbReference type="NCBI Taxonomy" id="134964"/>
    <lineage>
        <taxon>Bacteria</taxon>
        <taxon>Bacillati</taxon>
        <taxon>Actinomycetota</taxon>
        <taxon>Actinomycetes</taxon>
        <taxon>Mycobacteriales</taxon>
        <taxon>Nocardiaceae</taxon>
        <taxon>Nocardia</taxon>
    </lineage>
</organism>
<gene>
    <name evidence="1" type="ORF">ACFYTH_33730</name>
</gene>
<dbReference type="EMBL" id="JBIALX010000025">
    <property type="protein sequence ID" value="MFF0458345.1"/>
    <property type="molecule type" value="Genomic_DNA"/>
</dbReference>
<reference evidence="1 2" key="1">
    <citation type="submission" date="2024-10" db="EMBL/GenBank/DDBJ databases">
        <title>The Natural Products Discovery Center: Release of the First 8490 Sequenced Strains for Exploring Actinobacteria Biosynthetic Diversity.</title>
        <authorList>
            <person name="Kalkreuter E."/>
            <person name="Kautsar S.A."/>
            <person name="Yang D."/>
            <person name="Bader C.D."/>
            <person name="Teijaro C.N."/>
            <person name="Fluegel L."/>
            <person name="Davis C.M."/>
            <person name="Simpson J.R."/>
            <person name="Lauterbach L."/>
            <person name="Steele A.D."/>
            <person name="Gui C."/>
            <person name="Meng S."/>
            <person name="Li G."/>
            <person name="Viehrig K."/>
            <person name="Ye F."/>
            <person name="Su P."/>
            <person name="Kiefer A.F."/>
            <person name="Nichols A."/>
            <person name="Cepeda A.J."/>
            <person name="Yan W."/>
            <person name="Fan B."/>
            <person name="Jiang Y."/>
            <person name="Adhikari A."/>
            <person name="Zheng C.-J."/>
            <person name="Schuster L."/>
            <person name="Cowan T.M."/>
            <person name="Smanski M.J."/>
            <person name="Chevrette M.G."/>
            <person name="De Carvalho L.P.S."/>
            <person name="Shen B."/>
        </authorList>
    </citation>
    <scope>NUCLEOTIDE SEQUENCE [LARGE SCALE GENOMIC DNA]</scope>
    <source>
        <strain evidence="1 2">NPDC004550</strain>
    </source>
</reference>
<evidence type="ECO:0000313" key="1">
    <source>
        <dbReference type="EMBL" id="MFF0458345.1"/>
    </source>
</evidence>
<comment type="caution">
    <text evidence="1">The sequence shown here is derived from an EMBL/GenBank/DDBJ whole genome shotgun (WGS) entry which is preliminary data.</text>
</comment>
<sequence>MALITDHARLRRDLYPLPVGDIRELTILTTRCPKPVSDRLPYRH</sequence>
<dbReference type="Proteomes" id="UP001601521">
    <property type="component" value="Unassembled WGS sequence"/>
</dbReference>
<accession>A0ABW6NTA1</accession>
<keyword evidence="2" id="KW-1185">Reference proteome</keyword>
<dbReference type="RefSeq" id="WP_387255859.1">
    <property type="nucleotide sequence ID" value="NZ_JBIALX010000025.1"/>
</dbReference>
<name>A0ABW6NTA1_9NOCA</name>
<protein>
    <submittedName>
        <fullName evidence="1">Uncharacterized protein</fullName>
    </submittedName>
</protein>
<proteinExistence type="predicted"/>